<gene>
    <name evidence="2" type="ORF">C1645_819747</name>
</gene>
<accession>A0A397T7C1</accession>
<keyword evidence="3" id="KW-1185">Reference proteome</keyword>
<evidence type="ECO:0000313" key="2">
    <source>
        <dbReference type="EMBL" id="RIA93209.1"/>
    </source>
</evidence>
<dbReference type="AlphaFoldDB" id="A0A397T7C1"/>
<protein>
    <recommendedName>
        <fullName evidence="4">Transmembrane protein</fullName>
    </recommendedName>
</protein>
<keyword evidence="1" id="KW-1133">Transmembrane helix</keyword>
<feature type="transmembrane region" description="Helical" evidence="1">
    <location>
        <begin position="20"/>
        <end position="38"/>
    </location>
</feature>
<dbReference type="Proteomes" id="UP000265703">
    <property type="component" value="Unassembled WGS sequence"/>
</dbReference>
<keyword evidence="1" id="KW-0812">Transmembrane</keyword>
<sequence length="412" mass="48118">MGFLDSFYGYRSTEPIWFRYFRGFFIVIFTALIIYNSYSQLQKVGIEATNIIKDKSSTASSFIIKMCTGISNNMTIVNQPSYLQTNEYTTYCQRIYLNYDYNLFWDLGFSDYFDYLNNLQPDTFSITFNPNNNSNENINIPSNFTYPYSPLSIPNNLLLINFDSFTFSFEGDNNEFEITNNLTYIKEFQSYIMLGRNHFTIYLGQAFLIFLNPIFTCEKIRDDYLANTIQVCKLELNSQLEQIPVQLEPNEIHIGIYPRSDPQIIRFEISQTFSLTDAISNLGGFYGGIMGIFIFLFGMQKLEPWGVVQKYLFSFPSCMHNNESLKRNFAKKYVSSAGIPLVEKVNERPEGSSIDDRVQILENLLKEYYLDDYFLEKVKEVITNHEIYKKKYDKIHNSDDTDNDGDTYDVDI</sequence>
<dbReference type="OrthoDB" id="2341611at2759"/>
<evidence type="ECO:0000256" key="1">
    <source>
        <dbReference type="SAM" id="Phobius"/>
    </source>
</evidence>
<evidence type="ECO:0000313" key="3">
    <source>
        <dbReference type="Proteomes" id="UP000265703"/>
    </source>
</evidence>
<name>A0A397T7C1_9GLOM</name>
<organism evidence="2 3">
    <name type="scientific">Glomus cerebriforme</name>
    <dbReference type="NCBI Taxonomy" id="658196"/>
    <lineage>
        <taxon>Eukaryota</taxon>
        <taxon>Fungi</taxon>
        <taxon>Fungi incertae sedis</taxon>
        <taxon>Mucoromycota</taxon>
        <taxon>Glomeromycotina</taxon>
        <taxon>Glomeromycetes</taxon>
        <taxon>Glomerales</taxon>
        <taxon>Glomeraceae</taxon>
        <taxon>Glomus</taxon>
    </lineage>
</organism>
<proteinExistence type="predicted"/>
<comment type="caution">
    <text evidence="2">The sequence shown here is derived from an EMBL/GenBank/DDBJ whole genome shotgun (WGS) entry which is preliminary data.</text>
</comment>
<keyword evidence="1" id="KW-0472">Membrane</keyword>
<reference evidence="2 3" key="1">
    <citation type="submission" date="2018-06" db="EMBL/GenBank/DDBJ databases">
        <title>Comparative genomics reveals the genomic features of Rhizophagus irregularis, R. cerebriforme, R. diaphanum and Gigaspora rosea, and their symbiotic lifestyle signature.</title>
        <authorList>
            <person name="Morin E."/>
            <person name="San Clemente H."/>
            <person name="Chen E.C.H."/>
            <person name="De La Providencia I."/>
            <person name="Hainaut M."/>
            <person name="Kuo A."/>
            <person name="Kohler A."/>
            <person name="Murat C."/>
            <person name="Tang N."/>
            <person name="Roy S."/>
            <person name="Loubradou J."/>
            <person name="Henrissat B."/>
            <person name="Grigoriev I.V."/>
            <person name="Corradi N."/>
            <person name="Roux C."/>
            <person name="Martin F.M."/>
        </authorList>
    </citation>
    <scope>NUCLEOTIDE SEQUENCE [LARGE SCALE GENOMIC DNA]</scope>
    <source>
        <strain evidence="2 3">DAOM 227022</strain>
    </source>
</reference>
<dbReference type="EMBL" id="QKYT01000109">
    <property type="protein sequence ID" value="RIA93209.1"/>
    <property type="molecule type" value="Genomic_DNA"/>
</dbReference>
<evidence type="ECO:0008006" key="4">
    <source>
        <dbReference type="Google" id="ProtNLM"/>
    </source>
</evidence>
<feature type="transmembrane region" description="Helical" evidence="1">
    <location>
        <begin position="278"/>
        <end position="297"/>
    </location>
</feature>